<sequence length="53" mass="5736">MYGAPDLKPVTRRRFWDADSPAFAGGPNGLPHPPTAYEVRVADPTDRTGSLNP</sequence>
<accession>A0A1I4V3Q8</accession>
<evidence type="ECO:0000313" key="3">
    <source>
        <dbReference type="Proteomes" id="UP000199048"/>
    </source>
</evidence>
<keyword evidence="3" id="KW-1185">Reference proteome</keyword>
<organism evidence="2 3">
    <name type="scientific">Methylobacterium pseudosasicola</name>
    <dbReference type="NCBI Taxonomy" id="582667"/>
    <lineage>
        <taxon>Bacteria</taxon>
        <taxon>Pseudomonadati</taxon>
        <taxon>Pseudomonadota</taxon>
        <taxon>Alphaproteobacteria</taxon>
        <taxon>Hyphomicrobiales</taxon>
        <taxon>Methylobacteriaceae</taxon>
        <taxon>Methylobacterium</taxon>
    </lineage>
</organism>
<dbReference type="RefSeq" id="WP_244537428.1">
    <property type="nucleotide sequence ID" value="NZ_FOTK01000086.1"/>
</dbReference>
<dbReference type="AlphaFoldDB" id="A0A1I4V3Q8"/>
<dbReference type="Proteomes" id="UP000199048">
    <property type="component" value="Unassembled WGS sequence"/>
</dbReference>
<protein>
    <submittedName>
        <fullName evidence="2">Uncharacterized protein</fullName>
    </submittedName>
</protein>
<dbReference type="EMBL" id="FOTK01000086">
    <property type="protein sequence ID" value="SFM95904.1"/>
    <property type="molecule type" value="Genomic_DNA"/>
</dbReference>
<proteinExistence type="predicted"/>
<gene>
    <name evidence="2" type="ORF">SAMN05192568_10866</name>
</gene>
<feature type="region of interest" description="Disordered" evidence="1">
    <location>
        <begin position="18"/>
        <end position="53"/>
    </location>
</feature>
<name>A0A1I4V3Q8_9HYPH</name>
<evidence type="ECO:0000313" key="2">
    <source>
        <dbReference type="EMBL" id="SFM95904.1"/>
    </source>
</evidence>
<reference evidence="3" key="1">
    <citation type="submission" date="2016-10" db="EMBL/GenBank/DDBJ databases">
        <authorList>
            <person name="Varghese N."/>
            <person name="Submissions S."/>
        </authorList>
    </citation>
    <scope>NUCLEOTIDE SEQUENCE [LARGE SCALE GENOMIC DNA]</scope>
    <source>
        <strain evidence="3">BL36</strain>
    </source>
</reference>
<evidence type="ECO:0000256" key="1">
    <source>
        <dbReference type="SAM" id="MobiDB-lite"/>
    </source>
</evidence>